<sequence length="207" mass="23873">MESHIKPIREIHPRVRQIEDVSATLFGESGYYGTSLRDIAERVGISKAGLLHYVTSKDNLLCMVLNDCYDQPTRVNMAVRELLQYDGPVPADKRLRIPSYFRELATVNEQRPQLVRLFTTMNAEALNPDHPAYEYFRERDAALTEVAYADIWYAPDGVATPEVMMTAYRAMDGIQISWLRNPEHTLLERWDAVERSLFPASIWEGYM</sequence>
<dbReference type="SUPFAM" id="SSF46689">
    <property type="entry name" value="Homeodomain-like"/>
    <property type="match status" value="1"/>
</dbReference>
<evidence type="ECO:0000313" key="6">
    <source>
        <dbReference type="EMBL" id="OXN00076.1"/>
    </source>
</evidence>
<dbReference type="GO" id="GO:0000976">
    <property type="term" value="F:transcription cis-regulatory region binding"/>
    <property type="evidence" value="ECO:0007669"/>
    <property type="project" value="TreeGrafter"/>
</dbReference>
<keyword evidence="7" id="KW-1185">Reference proteome</keyword>
<keyword evidence="2 4" id="KW-0238">DNA-binding</keyword>
<dbReference type="OrthoDB" id="7505659at2"/>
<organism evidence="6 7">
    <name type="scientific">Bifidobacterium vansinderenii</name>
    <dbReference type="NCBI Taxonomy" id="1984871"/>
    <lineage>
        <taxon>Bacteria</taxon>
        <taxon>Bacillati</taxon>
        <taxon>Actinomycetota</taxon>
        <taxon>Actinomycetes</taxon>
        <taxon>Bifidobacteriales</taxon>
        <taxon>Bifidobacteriaceae</taxon>
        <taxon>Bifidobacterium</taxon>
    </lineage>
</organism>
<dbReference type="Pfam" id="PF00440">
    <property type="entry name" value="TetR_N"/>
    <property type="match status" value="1"/>
</dbReference>
<dbReference type="PROSITE" id="PS50977">
    <property type="entry name" value="HTH_TETR_2"/>
    <property type="match status" value="1"/>
</dbReference>
<evidence type="ECO:0000256" key="2">
    <source>
        <dbReference type="ARBA" id="ARBA00023125"/>
    </source>
</evidence>
<evidence type="ECO:0000259" key="5">
    <source>
        <dbReference type="PROSITE" id="PS50977"/>
    </source>
</evidence>
<dbReference type="InterPro" id="IPR009057">
    <property type="entry name" value="Homeodomain-like_sf"/>
</dbReference>
<evidence type="ECO:0000256" key="4">
    <source>
        <dbReference type="PROSITE-ProRule" id="PRU00335"/>
    </source>
</evidence>
<feature type="DNA-binding region" description="H-T-H motif" evidence="4">
    <location>
        <begin position="35"/>
        <end position="54"/>
    </location>
</feature>
<dbReference type="InterPro" id="IPR036271">
    <property type="entry name" value="Tet_transcr_reg_TetR-rel_C_sf"/>
</dbReference>
<evidence type="ECO:0000313" key="7">
    <source>
        <dbReference type="Proteomes" id="UP000215433"/>
    </source>
</evidence>
<dbReference type="PANTHER" id="PTHR30055">
    <property type="entry name" value="HTH-TYPE TRANSCRIPTIONAL REGULATOR RUTR"/>
    <property type="match status" value="1"/>
</dbReference>
<dbReference type="PANTHER" id="PTHR30055:SF234">
    <property type="entry name" value="HTH-TYPE TRANSCRIPTIONAL REGULATOR BETI"/>
    <property type="match status" value="1"/>
</dbReference>
<dbReference type="GO" id="GO:0003700">
    <property type="term" value="F:DNA-binding transcription factor activity"/>
    <property type="evidence" value="ECO:0007669"/>
    <property type="project" value="TreeGrafter"/>
</dbReference>
<dbReference type="SUPFAM" id="SSF48498">
    <property type="entry name" value="Tetracyclin repressor-like, C-terminal domain"/>
    <property type="match status" value="1"/>
</dbReference>
<evidence type="ECO:0000256" key="1">
    <source>
        <dbReference type="ARBA" id="ARBA00023015"/>
    </source>
</evidence>
<dbReference type="EMBL" id="NEWD01000022">
    <property type="protein sequence ID" value="OXN00076.1"/>
    <property type="molecule type" value="Genomic_DNA"/>
</dbReference>
<gene>
    <name evidence="6" type="ORF">Tam10B_1649</name>
</gene>
<name>A0A229VX06_9BIFI</name>
<dbReference type="AlphaFoldDB" id="A0A229VX06"/>
<dbReference type="Gene3D" id="1.10.357.10">
    <property type="entry name" value="Tetracycline Repressor, domain 2"/>
    <property type="match status" value="1"/>
</dbReference>
<dbReference type="RefSeq" id="WP_158214173.1">
    <property type="nucleotide sequence ID" value="NZ_NEWD01000022.1"/>
</dbReference>
<dbReference type="InterPro" id="IPR001647">
    <property type="entry name" value="HTH_TetR"/>
</dbReference>
<protein>
    <submittedName>
        <fullName evidence="6">AcrR family transcriptional regulator</fullName>
    </submittedName>
</protein>
<accession>A0A229VX06</accession>
<proteinExistence type="predicted"/>
<evidence type="ECO:0000256" key="3">
    <source>
        <dbReference type="ARBA" id="ARBA00023163"/>
    </source>
</evidence>
<dbReference type="PRINTS" id="PR00455">
    <property type="entry name" value="HTHTETR"/>
</dbReference>
<feature type="domain" description="HTH tetR-type" evidence="5">
    <location>
        <begin position="12"/>
        <end position="72"/>
    </location>
</feature>
<keyword evidence="3" id="KW-0804">Transcription</keyword>
<reference evidence="6 7" key="1">
    <citation type="submission" date="2017-05" db="EMBL/GenBank/DDBJ databases">
        <title>Bifidobacterium vansinderenii sp. nov.</title>
        <authorList>
            <person name="Lugli G.A."/>
            <person name="Duranti S."/>
            <person name="Mangifesta M."/>
        </authorList>
    </citation>
    <scope>NUCLEOTIDE SEQUENCE [LARGE SCALE GENOMIC DNA]</scope>
    <source>
        <strain evidence="6 7">Tam10B</strain>
    </source>
</reference>
<comment type="caution">
    <text evidence="6">The sequence shown here is derived from an EMBL/GenBank/DDBJ whole genome shotgun (WGS) entry which is preliminary data.</text>
</comment>
<dbReference type="InterPro" id="IPR050109">
    <property type="entry name" value="HTH-type_TetR-like_transc_reg"/>
</dbReference>
<dbReference type="Proteomes" id="UP000215433">
    <property type="component" value="Unassembled WGS sequence"/>
</dbReference>
<keyword evidence="1" id="KW-0805">Transcription regulation</keyword>